<evidence type="ECO:0000313" key="4">
    <source>
        <dbReference type="Proteomes" id="UP000030185"/>
    </source>
</evidence>
<dbReference type="Pfam" id="PF23572">
    <property type="entry name" value="GH3_C"/>
    <property type="match status" value="1"/>
</dbReference>
<feature type="domain" description="GH3 C-terminal" evidence="2">
    <location>
        <begin position="358"/>
        <end position="471"/>
    </location>
</feature>
<dbReference type="eggNOG" id="COG0318">
    <property type="taxonomic scope" value="Bacteria"/>
</dbReference>
<proteinExistence type="predicted"/>
<dbReference type="Pfam" id="PF03321">
    <property type="entry name" value="GH3"/>
    <property type="match status" value="1"/>
</dbReference>
<dbReference type="InterPro" id="IPR004993">
    <property type="entry name" value="GH3"/>
</dbReference>
<dbReference type="PANTHER" id="PTHR31901">
    <property type="entry name" value="GH3 DOMAIN-CONTAINING PROTEIN"/>
    <property type="match status" value="1"/>
</dbReference>
<dbReference type="Pfam" id="PF23571">
    <property type="entry name" value="GH3_M"/>
    <property type="match status" value="1"/>
</dbReference>
<dbReference type="InterPro" id="IPR055377">
    <property type="entry name" value="GH3_M"/>
</dbReference>
<dbReference type="GO" id="GO:0005737">
    <property type="term" value="C:cytoplasm"/>
    <property type="evidence" value="ECO:0007669"/>
    <property type="project" value="TreeGrafter"/>
</dbReference>
<protein>
    <submittedName>
        <fullName evidence="3">Gh3 auxin-responsive promoter</fullName>
    </submittedName>
</protein>
<accession>A0A098LM01</accession>
<name>A0A098LM01_9BACT</name>
<dbReference type="EMBL" id="BBLT01000011">
    <property type="protein sequence ID" value="GAL87173.1"/>
    <property type="molecule type" value="Genomic_DNA"/>
</dbReference>
<dbReference type="GO" id="GO:0016881">
    <property type="term" value="F:acid-amino acid ligase activity"/>
    <property type="evidence" value="ECO:0007669"/>
    <property type="project" value="TreeGrafter"/>
</dbReference>
<evidence type="ECO:0000313" key="3">
    <source>
        <dbReference type="EMBL" id="GAL87173.1"/>
    </source>
</evidence>
<dbReference type="AlphaFoldDB" id="A0A098LM01"/>
<organism evidence="3 4">
    <name type="scientific">Sporocytophaga myxococcoides</name>
    <dbReference type="NCBI Taxonomy" id="153721"/>
    <lineage>
        <taxon>Bacteria</taxon>
        <taxon>Pseudomonadati</taxon>
        <taxon>Bacteroidota</taxon>
        <taxon>Cytophagia</taxon>
        <taxon>Cytophagales</taxon>
        <taxon>Cytophagaceae</taxon>
        <taxon>Sporocytophaga</taxon>
    </lineage>
</organism>
<sequence>MKNPHEIQEQLFFDLIRKGKNTEWGKKFGYSSIQSIEKFKNTVPVSPYESLFPYIDRMMQGEQNILWPTKISWFSKSSGTTNAKSKFIPVSKEALYNCHYKGGKDLLCLFFSNNPASRLFNGKNLAIGGSYYKNPKWKDSFYGDVSAVIMANLPMWAQYSRTPDLNIALMDEWEQKIEKMAKATLNENVTCISGVPTWTIVLLNRILELTGKKNMLEIWPNFEVFYHGAVAFSPYREIFKNFFPASHVDYMETYTASEGFFGIQDQKGSDELLLMLDYGIYYEFIDIDHQDDEFPKSYSLHEVELNKSYAMVISTNAGLWRYKIGDTVKFTSLAPYRIKITGRTKHFINAFGEELMVENAETAVSKAGMKTSSIVSNFTAAPVFFEGNKNGRHEWVIEFSQSPKDLHQFSQILDEELKVVNSDYEAKRYKDIALQEPIIHSVPQGTFYKWMKQRGKLGGQNKVPRLSNSREFVEDILKNLNL</sequence>
<evidence type="ECO:0000259" key="2">
    <source>
        <dbReference type="Pfam" id="PF23572"/>
    </source>
</evidence>
<gene>
    <name evidence="3" type="ORF">MYP_4403</name>
</gene>
<dbReference type="Proteomes" id="UP000030185">
    <property type="component" value="Unassembled WGS sequence"/>
</dbReference>
<keyword evidence="4" id="KW-1185">Reference proteome</keyword>
<feature type="domain" description="GH3 middle" evidence="1">
    <location>
        <begin position="274"/>
        <end position="343"/>
    </location>
</feature>
<reference evidence="3 4" key="1">
    <citation type="submission" date="2014-09" db="EMBL/GenBank/DDBJ databases">
        <title>Sporocytophaga myxococcoides PG-01 genome sequencing.</title>
        <authorList>
            <person name="Liu L."/>
            <person name="Gao P.J."/>
            <person name="Chen G.J."/>
            <person name="Wang L.S."/>
        </authorList>
    </citation>
    <scope>NUCLEOTIDE SEQUENCE [LARGE SCALE GENOMIC DNA]</scope>
    <source>
        <strain evidence="3 4">PG-01</strain>
    </source>
</reference>
<dbReference type="PANTHER" id="PTHR31901:SF9">
    <property type="entry name" value="GH3 DOMAIN-CONTAINING PROTEIN"/>
    <property type="match status" value="1"/>
</dbReference>
<evidence type="ECO:0000259" key="1">
    <source>
        <dbReference type="Pfam" id="PF23571"/>
    </source>
</evidence>
<dbReference type="STRING" id="153721.MYP_4403"/>
<dbReference type="InterPro" id="IPR055378">
    <property type="entry name" value="GH3_C"/>
</dbReference>
<comment type="caution">
    <text evidence="3">The sequence shown here is derived from an EMBL/GenBank/DDBJ whole genome shotgun (WGS) entry which is preliminary data.</text>
</comment>